<feature type="region of interest" description="Disordered" evidence="1">
    <location>
        <begin position="95"/>
        <end position="159"/>
    </location>
</feature>
<dbReference type="EMBL" id="JACAZI010000020">
    <property type="protein sequence ID" value="KAF7339025.1"/>
    <property type="molecule type" value="Genomic_DNA"/>
</dbReference>
<name>A0A8H7CIS9_9AGAR</name>
<proteinExistence type="predicted"/>
<evidence type="ECO:0000313" key="3">
    <source>
        <dbReference type="Proteomes" id="UP000620124"/>
    </source>
</evidence>
<accession>A0A8H7CIS9</accession>
<organism evidence="2 3">
    <name type="scientific">Mycena venus</name>
    <dbReference type="NCBI Taxonomy" id="2733690"/>
    <lineage>
        <taxon>Eukaryota</taxon>
        <taxon>Fungi</taxon>
        <taxon>Dikarya</taxon>
        <taxon>Basidiomycota</taxon>
        <taxon>Agaricomycotina</taxon>
        <taxon>Agaricomycetes</taxon>
        <taxon>Agaricomycetidae</taxon>
        <taxon>Agaricales</taxon>
        <taxon>Marasmiineae</taxon>
        <taxon>Mycenaceae</taxon>
        <taxon>Mycena</taxon>
    </lineage>
</organism>
<dbReference type="Proteomes" id="UP000620124">
    <property type="component" value="Unassembled WGS sequence"/>
</dbReference>
<reference evidence="2" key="1">
    <citation type="submission" date="2020-05" db="EMBL/GenBank/DDBJ databases">
        <title>Mycena genomes resolve the evolution of fungal bioluminescence.</title>
        <authorList>
            <person name="Tsai I.J."/>
        </authorList>
    </citation>
    <scope>NUCLEOTIDE SEQUENCE</scope>
    <source>
        <strain evidence="2">CCC161011</strain>
    </source>
</reference>
<keyword evidence="3" id="KW-1185">Reference proteome</keyword>
<feature type="region of interest" description="Disordered" evidence="1">
    <location>
        <begin position="1"/>
        <end position="28"/>
    </location>
</feature>
<protein>
    <submittedName>
        <fullName evidence="2">Uncharacterized protein</fullName>
    </submittedName>
</protein>
<evidence type="ECO:0000313" key="2">
    <source>
        <dbReference type="EMBL" id="KAF7339025.1"/>
    </source>
</evidence>
<sequence>MFSRSDHHHVGSPISTPAPTAPIPSIPTNSERLISRHQRLETLLDSALATLALIHDAGGPVSYSDHVLDVLAALSRHIVAPTIATPLPDLPTTAIPAHSPAATPNAPVSIPNDDTKRSHVSYARANSAETRPHDPPKPKTSQPDIVVRFADAPGGPPREARRVNPAFIYDAIHDTLSPTNRLFAGVRWTRNWNLIIQVEPDTGTTSFMIEKYASRIWEIIRPILHFPDGHPSPAFETGDPWHSVVFHDLPALPQRAEYTIPKVQNSLEIGGYYHPVKAISVLCTDEELARRCENGTWVSLRVTVETKDAAQELVDSGGMIMGGRYKATHYVPRSRSSTPRAESPPT</sequence>
<evidence type="ECO:0000256" key="1">
    <source>
        <dbReference type="SAM" id="MobiDB-lite"/>
    </source>
</evidence>
<dbReference type="AlphaFoldDB" id="A0A8H7CIS9"/>
<dbReference type="OrthoDB" id="2953881at2759"/>
<comment type="caution">
    <text evidence="2">The sequence shown here is derived from an EMBL/GenBank/DDBJ whole genome shotgun (WGS) entry which is preliminary data.</text>
</comment>
<gene>
    <name evidence="2" type="ORF">MVEN_01978700</name>
</gene>